<evidence type="ECO:0000256" key="3">
    <source>
        <dbReference type="ARBA" id="ARBA00022490"/>
    </source>
</evidence>
<dbReference type="InterPro" id="IPR050055">
    <property type="entry name" value="EF-Tu_GTPase"/>
</dbReference>
<dbReference type="InterPro" id="IPR000795">
    <property type="entry name" value="T_Tr_GTP-bd_dom"/>
</dbReference>
<dbReference type="GO" id="GO:0005525">
    <property type="term" value="F:GTP binding"/>
    <property type="evidence" value="ECO:0007669"/>
    <property type="project" value="UniProtKB-KW"/>
</dbReference>
<evidence type="ECO:0000259" key="9">
    <source>
        <dbReference type="PROSITE" id="PS51722"/>
    </source>
</evidence>
<dbReference type="SUPFAM" id="SSF50447">
    <property type="entry name" value="Translation proteins"/>
    <property type="match status" value="1"/>
</dbReference>
<dbReference type="InterPro" id="IPR004161">
    <property type="entry name" value="EFTu-like_2"/>
</dbReference>
<dbReference type="InterPro" id="IPR036388">
    <property type="entry name" value="WH-like_DNA-bd_sf"/>
</dbReference>
<dbReference type="Pfam" id="PF09107">
    <property type="entry name" value="WHD_3rd_SelB"/>
    <property type="match status" value="1"/>
</dbReference>
<evidence type="ECO:0000256" key="7">
    <source>
        <dbReference type="ARBA" id="ARBA00031615"/>
    </source>
</evidence>
<dbReference type="InterPro" id="IPR004535">
    <property type="entry name" value="Transl_elong_SelB"/>
</dbReference>
<dbReference type="InterPro" id="IPR036390">
    <property type="entry name" value="WH_DNA-bd_sf"/>
</dbReference>
<dbReference type="GO" id="GO:0005829">
    <property type="term" value="C:cytosol"/>
    <property type="evidence" value="ECO:0007669"/>
    <property type="project" value="TreeGrafter"/>
</dbReference>
<sequence>MHVLATAGHVDHGKSALVRALTGIEPDRWEEEHRRGLTIDLGYAWTTLPSGEEVAFVDVPGHQRFIGNMLAGLGPAPAVVFVVAADEGWRQQSGEHLAAVDALGIRHGLLVVTRSDLADPTVTLADGGERLAASSLGRCEALAVSARTGDGMPQLRAALDRLVASLPAPATDRRVRLWVDRAFTIKGSGTVVTGTLGEGTISVGDELEVGGRTVRVRGLQSLERPRERVAPVARVAVNLRGVATDEVARGSVLLAPGAWRSTAVVDVRLSTDPRELPTRAMLHVGTAAHEVRVRPLSADTARLTLPVELPLQAGDRAILRDPGAQRVVAGALVLDADPPALARRGAGARRGVELAAATGEADLAREVARRGAMTVQAARALGIAVPDEAPEGTPDGTPDGAPGGTPGDALPGDLVRQGDWLVSRQRWARWAQALRAAVAARAQRDHLEPSLTLDAAREAADIPDRALLSAVAAEAGLLVEAGRVGLPGVTASLGAAEAGLRRLEERLAAEPFAAPERPDLDAAGLGPREVAAAVRSGRFLRLPDDVLLLPTGPAMAMRVLARLPQPFTLSEARQALGTTRRVAVPLLEHLDSRGWTRRVDGSHREVVR</sequence>
<proteinExistence type="predicted"/>
<gene>
    <name evidence="10" type="ORF">SAMN05216199_0695</name>
</gene>
<evidence type="ECO:0000256" key="2">
    <source>
        <dbReference type="ARBA" id="ARBA00015953"/>
    </source>
</evidence>
<dbReference type="SUPFAM" id="SSF46785">
    <property type="entry name" value="Winged helix' DNA-binding domain"/>
    <property type="match status" value="1"/>
</dbReference>
<reference evidence="11" key="1">
    <citation type="submission" date="2016-10" db="EMBL/GenBank/DDBJ databases">
        <authorList>
            <person name="Varghese N."/>
            <person name="Submissions S."/>
        </authorList>
    </citation>
    <scope>NUCLEOTIDE SEQUENCE [LARGE SCALE GENOMIC DNA]</scope>
    <source>
        <strain evidence="11">CGMCC 1.6963</strain>
    </source>
</reference>
<dbReference type="InterPro" id="IPR027417">
    <property type="entry name" value="P-loop_NTPase"/>
</dbReference>
<protein>
    <recommendedName>
        <fullName evidence="2">Selenocysteine-specific elongation factor</fullName>
    </recommendedName>
    <alternativeName>
        <fullName evidence="7">SelB translation factor</fullName>
    </alternativeName>
</protein>
<evidence type="ECO:0000256" key="5">
    <source>
        <dbReference type="ARBA" id="ARBA00023134"/>
    </source>
</evidence>
<dbReference type="Pfam" id="PF25461">
    <property type="entry name" value="Beta-barrel_SelB"/>
    <property type="match status" value="1"/>
</dbReference>
<dbReference type="Proteomes" id="UP000199019">
    <property type="component" value="Unassembled WGS sequence"/>
</dbReference>
<dbReference type="RefSeq" id="WP_091755364.1">
    <property type="nucleotide sequence ID" value="NZ_FOHB01000001.1"/>
</dbReference>
<evidence type="ECO:0000313" key="10">
    <source>
        <dbReference type="EMBL" id="SER61956.1"/>
    </source>
</evidence>
<dbReference type="Pfam" id="PF03144">
    <property type="entry name" value="GTP_EFTU_D2"/>
    <property type="match status" value="1"/>
</dbReference>
<accession>A0A1H9QN61</accession>
<dbReference type="GO" id="GO:0003723">
    <property type="term" value="F:RNA binding"/>
    <property type="evidence" value="ECO:0007669"/>
    <property type="project" value="InterPro"/>
</dbReference>
<evidence type="ECO:0000256" key="8">
    <source>
        <dbReference type="SAM" id="MobiDB-lite"/>
    </source>
</evidence>
<keyword evidence="5" id="KW-0342">GTP-binding</keyword>
<dbReference type="SUPFAM" id="SSF52540">
    <property type="entry name" value="P-loop containing nucleoside triphosphate hydrolases"/>
    <property type="match status" value="1"/>
</dbReference>
<evidence type="ECO:0000256" key="6">
    <source>
        <dbReference type="ARBA" id="ARBA00025526"/>
    </source>
</evidence>
<dbReference type="STRING" id="587636.SAMN05216199_0695"/>
<dbReference type="Gene3D" id="2.40.30.10">
    <property type="entry name" value="Translation factors"/>
    <property type="match status" value="1"/>
</dbReference>
<name>A0A1H9QN61_9MICO</name>
<feature type="domain" description="Tr-type G" evidence="9">
    <location>
        <begin position="1"/>
        <end position="167"/>
    </location>
</feature>
<dbReference type="InterPro" id="IPR015191">
    <property type="entry name" value="SelB_WHD4"/>
</dbReference>
<organism evidence="10 11">
    <name type="scientific">Pedococcus cremeus</name>
    <dbReference type="NCBI Taxonomy" id="587636"/>
    <lineage>
        <taxon>Bacteria</taxon>
        <taxon>Bacillati</taxon>
        <taxon>Actinomycetota</taxon>
        <taxon>Actinomycetes</taxon>
        <taxon>Micrococcales</taxon>
        <taxon>Intrasporangiaceae</taxon>
        <taxon>Pedococcus</taxon>
    </lineage>
</organism>
<dbReference type="GO" id="GO:0001514">
    <property type="term" value="P:selenocysteine incorporation"/>
    <property type="evidence" value="ECO:0007669"/>
    <property type="project" value="InterPro"/>
</dbReference>
<dbReference type="PANTHER" id="PTHR43721">
    <property type="entry name" value="ELONGATION FACTOR TU-RELATED"/>
    <property type="match status" value="1"/>
</dbReference>
<dbReference type="PANTHER" id="PTHR43721:SF22">
    <property type="entry name" value="ELONGATION FACTOR TU, MITOCHONDRIAL"/>
    <property type="match status" value="1"/>
</dbReference>
<dbReference type="NCBIfam" id="TIGR00475">
    <property type="entry name" value="selB"/>
    <property type="match status" value="1"/>
</dbReference>
<dbReference type="GO" id="GO:0003924">
    <property type="term" value="F:GTPase activity"/>
    <property type="evidence" value="ECO:0007669"/>
    <property type="project" value="InterPro"/>
</dbReference>
<keyword evidence="10" id="KW-0251">Elongation factor</keyword>
<dbReference type="AlphaFoldDB" id="A0A1H9QN61"/>
<evidence type="ECO:0000256" key="1">
    <source>
        <dbReference type="ARBA" id="ARBA00004496"/>
    </source>
</evidence>
<dbReference type="Gene3D" id="1.10.10.10">
    <property type="entry name" value="Winged helix-like DNA-binding domain superfamily/Winged helix DNA-binding domain"/>
    <property type="match status" value="1"/>
</dbReference>
<keyword evidence="3" id="KW-0963">Cytoplasm</keyword>
<feature type="region of interest" description="Disordered" evidence="8">
    <location>
        <begin position="383"/>
        <end position="414"/>
    </location>
</feature>
<dbReference type="PROSITE" id="PS51722">
    <property type="entry name" value="G_TR_2"/>
    <property type="match status" value="1"/>
</dbReference>
<dbReference type="EMBL" id="FOHB01000001">
    <property type="protein sequence ID" value="SER61956.1"/>
    <property type="molecule type" value="Genomic_DNA"/>
</dbReference>
<comment type="function">
    <text evidence="6">Translation factor necessary for the incorporation of selenocysteine into proteins. It probably replaces EF-Tu for the insertion of selenocysteine directed by the UGA codon. SelB binds GTP and GDP.</text>
</comment>
<dbReference type="OrthoDB" id="9803139at2"/>
<dbReference type="InterPro" id="IPR009000">
    <property type="entry name" value="Transl_B-barrel_sf"/>
</dbReference>
<comment type="subcellular location">
    <subcellularLocation>
        <location evidence="1">Cytoplasm</location>
    </subcellularLocation>
</comment>
<keyword evidence="11" id="KW-1185">Reference proteome</keyword>
<keyword evidence="5" id="KW-0547">Nucleotide-binding</keyword>
<keyword evidence="4" id="KW-0648">Protein biosynthesis</keyword>
<dbReference type="Pfam" id="PF00009">
    <property type="entry name" value="GTP_EFTU"/>
    <property type="match status" value="1"/>
</dbReference>
<dbReference type="GO" id="GO:0003746">
    <property type="term" value="F:translation elongation factor activity"/>
    <property type="evidence" value="ECO:0007669"/>
    <property type="project" value="UniProtKB-KW"/>
</dbReference>
<dbReference type="InterPro" id="IPR057335">
    <property type="entry name" value="Beta-barrel_SelB"/>
</dbReference>
<dbReference type="Gene3D" id="3.40.50.300">
    <property type="entry name" value="P-loop containing nucleotide triphosphate hydrolases"/>
    <property type="match status" value="1"/>
</dbReference>
<evidence type="ECO:0000256" key="4">
    <source>
        <dbReference type="ARBA" id="ARBA00022917"/>
    </source>
</evidence>
<evidence type="ECO:0000313" key="11">
    <source>
        <dbReference type="Proteomes" id="UP000199019"/>
    </source>
</evidence>